<accession>A0A1J4P5S3</accession>
<evidence type="ECO:0000313" key="2">
    <source>
        <dbReference type="EMBL" id="OIJ68869.1"/>
    </source>
</evidence>
<dbReference type="STRING" id="1428628.WN71_005240"/>
<comment type="caution">
    <text evidence="2">The sequence shown here is derived from an EMBL/GenBank/DDBJ whole genome shotgun (WGS) entry which is preliminary data.</text>
</comment>
<name>A0A1J4P5S3_9ACTN</name>
<dbReference type="AlphaFoldDB" id="A0A1J4P5S3"/>
<gene>
    <name evidence="2" type="ORF">WN71_005240</name>
</gene>
<keyword evidence="3" id="KW-1185">Reference proteome</keyword>
<feature type="region of interest" description="Disordered" evidence="1">
    <location>
        <begin position="53"/>
        <end position="76"/>
    </location>
</feature>
<evidence type="ECO:0000313" key="3">
    <source>
        <dbReference type="Proteomes" id="UP000034196"/>
    </source>
</evidence>
<dbReference type="EMBL" id="LAVA02000011">
    <property type="protein sequence ID" value="OIJ68869.1"/>
    <property type="molecule type" value="Genomic_DNA"/>
</dbReference>
<dbReference type="Proteomes" id="UP000034196">
    <property type="component" value="Unassembled WGS sequence"/>
</dbReference>
<protein>
    <submittedName>
        <fullName evidence="2">Uncharacterized protein</fullName>
    </submittedName>
</protein>
<evidence type="ECO:0000256" key="1">
    <source>
        <dbReference type="SAM" id="MobiDB-lite"/>
    </source>
</evidence>
<reference evidence="2" key="1">
    <citation type="submission" date="2016-10" db="EMBL/GenBank/DDBJ databases">
        <title>Genome sequence of Streptomyces mangrovisoli MUSC 149.</title>
        <authorList>
            <person name="Lee L.-H."/>
            <person name="Ser H.-L."/>
        </authorList>
    </citation>
    <scope>NUCLEOTIDE SEQUENCE [LARGE SCALE GENOMIC DNA]</scope>
    <source>
        <strain evidence="2">MUSC 149</strain>
    </source>
</reference>
<sequence length="76" mass="8384">MLPRIQVTCRATWSFTMRAGPGAARPAPSRTRNPVSAVDRVMAVALLRSALHAARPHTRSALSHRPGLPRPLRRRP</sequence>
<organism evidence="2 3">
    <name type="scientific">Streptomyces mangrovisoli</name>
    <dbReference type="NCBI Taxonomy" id="1428628"/>
    <lineage>
        <taxon>Bacteria</taxon>
        <taxon>Bacillati</taxon>
        <taxon>Actinomycetota</taxon>
        <taxon>Actinomycetes</taxon>
        <taxon>Kitasatosporales</taxon>
        <taxon>Streptomycetaceae</taxon>
        <taxon>Streptomyces</taxon>
    </lineage>
</organism>
<proteinExistence type="predicted"/>